<evidence type="ECO:0000313" key="2">
    <source>
        <dbReference type="Proteomes" id="UP001597011"/>
    </source>
</evidence>
<organism evidence="1 2">
    <name type="scientific">Mariniflexile aquimaris</name>
    <dbReference type="NCBI Taxonomy" id="881009"/>
    <lineage>
        <taxon>Bacteria</taxon>
        <taxon>Pseudomonadati</taxon>
        <taxon>Bacteroidota</taxon>
        <taxon>Flavobacteriia</taxon>
        <taxon>Flavobacteriales</taxon>
        <taxon>Flavobacteriaceae</taxon>
        <taxon>Mariniflexile</taxon>
    </lineage>
</organism>
<name>A0ABW3BSZ7_9FLAO</name>
<gene>
    <name evidence="1" type="ORF">ACFQ0I_06800</name>
</gene>
<dbReference type="Proteomes" id="UP001597011">
    <property type="component" value="Unassembled WGS sequence"/>
</dbReference>
<accession>A0ABW3BSZ7</accession>
<dbReference type="RefSeq" id="WP_379940640.1">
    <property type="nucleotide sequence ID" value="NZ_JBHTIB010000008.1"/>
</dbReference>
<keyword evidence="2" id="KW-1185">Reference proteome</keyword>
<protein>
    <submittedName>
        <fullName evidence="1">Uncharacterized protein</fullName>
    </submittedName>
</protein>
<dbReference type="EMBL" id="JBHTIB010000008">
    <property type="protein sequence ID" value="MFD0835461.1"/>
    <property type="molecule type" value="Genomic_DNA"/>
</dbReference>
<proteinExistence type="predicted"/>
<evidence type="ECO:0000313" key="1">
    <source>
        <dbReference type="EMBL" id="MFD0835461.1"/>
    </source>
</evidence>
<sequence>MKNAINTNVPFLVTKEISNANGFLLPHALFDKIKTVATYPIREFYLQDIPDIGGYKFKMYKNGFVNDKLTIQAQLVKQNTESYWVNITVTKSKHATNHQERICSALFEFPLENKYYKTNRTAC</sequence>
<comment type="caution">
    <text evidence="1">The sequence shown here is derived from an EMBL/GenBank/DDBJ whole genome shotgun (WGS) entry which is preliminary data.</text>
</comment>
<reference evidence="2" key="1">
    <citation type="journal article" date="2019" name="Int. J. Syst. Evol. Microbiol.">
        <title>The Global Catalogue of Microorganisms (GCM) 10K type strain sequencing project: providing services to taxonomists for standard genome sequencing and annotation.</title>
        <authorList>
            <consortium name="The Broad Institute Genomics Platform"/>
            <consortium name="The Broad Institute Genome Sequencing Center for Infectious Disease"/>
            <person name="Wu L."/>
            <person name="Ma J."/>
        </authorList>
    </citation>
    <scope>NUCLEOTIDE SEQUENCE [LARGE SCALE GENOMIC DNA]</scope>
    <source>
        <strain evidence="2">CCUG 60529</strain>
    </source>
</reference>